<evidence type="ECO:0000313" key="2">
    <source>
        <dbReference type="Proteomes" id="UP001372338"/>
    </source>
</evidence>
<dbReference type="AlphaFoldDB" id="A0AAN9F6J0"/>
<proteinExistence type="predicted"/>
<sequence length="371" mass="41301">MMTTTMSMSMSKSRRRLVVMSDGVIVSKEEAPPIKEFLEGNGGGAYTTTRTHNNSDSLLFWDRHFHRLSHDVHLLSNQAPHLLLSSSHSPPPPHIIQLPPTWQPTLHASLSKLFSFAFNNHNHPSHSDSELAITTLVTATASSSSSGSSSSYILNVHLHLDSYVPPAFGVPAHLALAGYGRPLPAAAAKYSLWVRNRSILQNLRPPSVTELLLSNDGHHILEGSITNFFVVSRKKRDSDDGKAMHDFGNKYPFEVQTAPISDGVLPGIIRQLVLEVCRSEGIPIREIAPSWSEREIWEEAFITNSLRLLQHVDSIQVPTDWQSAHSKTWKDISWTKKQFLGKPGMITTIILEKIMDKAILEGYPISNICAW</sequence>
<dbReference type="Proteomes" id="UP001372338">
    <property type="component" value="Unassembled WGS sequence"/>
</dbReference>
<keyword evidence="2" id="KW-1185">Reference proteome</keyword>
<gene>
    <name evidence="1" type="ORF">RIF29_23827</name>
</gene>
<reference evidence="1 2" key="1">
    <citation type="submission" date="2024-01" db="EMBL/GenBank/DDBJ databases">
        <title>The genomes of 5 underutilized Papilionoideae crops provide insights into root nodulation and disease resistanc.</title>
        <authorList>
            <person name="Yuan L."/>
        </authorList>
    </citation>
    <scope>NUCLEOTIDE SEQUENCE [LARGE SCALE GENOMIC DNA]</scope>
    <source>
        <strain evidence="1">ZHUSHIDOU_FW_LH</strain>
        <tissue evidence="1">Leaf</tissue>
    </source>
</reference>
<accession>A0AAN9F6J0</accession>
<dbReference type="PANTHER" id="PTHR47703">
    <property type="entry name" value="D-AMINOACID AMINOTRANSFERASE-LIKE PLP-DEPENDENT ENZYMES SUPERFAMILY PROTEIN"/>
    <property type="match status" value="1"/>
</dbReference>
<name>A0AAN9F6J0_CROPI</name>
<organism evidence="1 2">
    <name type="scientific">Crotalaria pallida</name>
    <name type="common">Smooth rattlebox</name>
    <name type="synonym">Crotalaria striata</name>
    <dbReference type="NCBI Taxonomy" id="3830"/>
    <lineage>
        <taxon>Eukaryota</taxon>
        <taxon>Viridiplantae</taxon>
        <taxon>Streptophyta</taxon>
        <taxon>Embryophyta</taxon>
        <taxon>Tracheophyta</taxon>
        <taxon>Spermatophyta</taxon>
        <taxon>Magnoliopsida</taxon>
        <taxon>eudicotyledons</taxon>
        <taxon>Gunneridae</taxon>
        <taxon>Pentapetalae</taxon>
        <taxon>rosids</taxon>
        <taxon>fabids</taxon>
        <taxon>Fabales</taxon>
        <taxon>Fabaceae</taxon>
        <taxon>Papilionoideae</taxon>
        <taxon>50 kb inversion clade</taxon>
        <taxon>genistoids sensu lato</taxon>
        <taxon>core genistoids</taxon>
        <taxon>Crotalarieae</taxon>
        <taxon>Crotalaria</taxon>
    </lineage>
</organism>
<dbReference type="InterPro" id="IPR043132">
    <property type="entry name" value="BCAT-like_C"/>
</dbReference>
<dbReference type="SUPFAM" id="SSF56752">
    <property type="entry name" value="D-aminoacid aminotransferase-like PLP-dependent enzymes"/>
    <property type="match status" value="1"/>
</dbReference>
<evidence type="ECO:0000313" key="1">
    <source>
        <dbReference type="EMBL" id="KAK7270584.1"/>
    </source>
</evidence>
<protein>
    <submittedName>
        <fullName evidence="1">Uncharacterized protein</fullName>
    </submittedName>
</protein>
<dbReference type="Gene3D" id="3.20.10.10">
    <property type="entry name" value="D-amino Acid Aminotransferase, subunit A, domain 2"/>
    <property type="match status" value="1"/>
</dbReference>
<comment type="caution">
    <text evidence="1">The sequence shown here is derived from an EMBL/GenBank/DDBJ whole genome shotgun (WGS) entry which is preliminary data.</text>
</comment>
<dbReference type="GO" id="GO:0003824">
    <property type="term" value="F:catalytic activity"/>
    <property type="evidence" value="ECO:0007669"/>
    <property type="project" value="InterPro"/>
</dbReference>
<dbReference type="Pfam" id="PF01063">
    <property type="entry name" value="Aminotran_4"/>
    <property type="match status" value="1"/>
</dbReference>
<dbReference type="EMBL" id="JAYWIO010000004">
    <property type="protein sequence ID" value="KAK7270584.1"/>
    <property type="molecule type" value="Genomic_DNA"/>
</dbReference>
<dbReference type="InterPro" id="IPR001544">
    <property type="entry name" value="Aminotrans_IV"/>
</dbReference>
<dbReference type="InterPro" id="IPR036038">
    <property type="entry name" value="Aminotransferase-like"/>
</dbReference>
<dbReference type="PANTHER" id="PTHR47703:SF2">
    <property type="entry name" value="D-AMINOACID AMINOTRANSFERASE-LIKE PLP-DEPENDENT ENZYMES SUPERFAMILY PROTEIN"/>
    <property type="match status" value="1"/>
</dbReference>